<protein>
    <submittedName>
        <fullName evidence="1">Uncharacterized protein</fullName>
    </submittedName>
</protein>
<accession>A0AAV1Z0Z4</accession>
<keyword evidence="2" id="KW-1185">Reference proteome</keyword>
<evidence type="ECO:0000313" key="2">
    <source>
        <dbReference type="Proteomes" id="UP001497382"/>
    </source>
</evidence>
<proteinExistence type="predicted"/>
<dbReference type="Proteomes" id="UP001497382">
    <property type="component" value="Unassembled WGS sequence"/>
</dbReference>
<dbReference type="EMBL" id="CAXIEN010000015">
    <property type="protein sequence ID" value="CAL1264988.1"/>
    <property type="molecule type" value="Genomic_DNA"/>
</dbReference>
<comment type="caution">
    <text evidence="1">The sequence shown here is derived from an EMBL/GenBank/DDBJ whole genome shotgun (WGS) entry which is preliminary data.</text>
</comment>
<feature type="non-terminal residue" evidence="1">
    <location>
        <position position="1"/>
    </location>
</feature>
<reference evidence="1 2" key="1">
    <citation type="submission" date="2024-04" db="EMBL/GenBank/DDBJ databases">
        <authorList>
            <person name="Rising A."/>
            <person name="Reimegard J."/>
            <person name="Sonavane S."/>
            <person name="Akerstrom W."/>
            <person name="Nylinder S."/>
            <person name="Hedman E."/>
            <person name="Kallberg Y."/>
        </authorList>
    </citation>
    <scope>NUCLEOTIDE SEQUENCE [LARGE SCALE GENOMIC DNA]</scope>
</reference>
<name>A0AAV1Z0Z4_9ARAC</name>
<dbReference type="AlphaFoldDB" id="A0AAV1Z0Z4"/>
<evidence type="ECO:0000313" key="1">
    <source>
        <dbReference type="EMBL" id="CAL1264988.1"/>
    </source>
</evidence>
<sequence length="93" mass="11219">VFVHSYKYPLLYPKLSELDHKFYRTVAVDFLMTVIYFRKTERLKKKLLRENGSGRDLCSSLEQMGRIRSFPKLYNSHKQEVANLMEMQKENWV</sequence>
<organism evidence="1 2">
    <name type="scientific">Larinioides sclopetarius</name>
    <dbReference type="NCBI Taxonomy" id="280406"/>
    <lineage>
        <taxon>Eukaryota</taxon>
        <taxon>Metazoa</taxon>
        <taxon>Ecdysozoa</taxon>
        <taxon>Arthropoda</taxon>
        <taxon>Chelicerata</taxon>
        <taxon>Arachnida</taxon>
        <taxon>Araneae</taxon>
        <taxon>Araneomorphae</taxon>
        <taxon>Entelegynae</taxon>
        <taxon>Araneoidea</taxon>
        <taxon>Araneidae</taxon>
        <taxon>Larinioides</taxon>
    </lineage>
</organism>
<gene>
    <name evidence="1" type="ORF">LARSCL_LOCUS2273</name>
</gene>